<evidence type="ECO:0000256" key="7">
    <source>
        <dbReference type="ARBA" id="ARBA00022841"/>
    </source>
</evidence>
<dbReference type="EMBL" id="FXAH01000007">
    <property type="protein sequence ID" value="SMF44559.1"/>
    <property type="molecule type" value="Genomic_DNA"/>
</dbReference>
<dbReference type="GO" id="GO:0042121">
    <property type="term" value="P:alginic acid biosynthetic process"/>
    <property type="evidence" value="ECO:0007669"/>
    <property type="project" value="UniProtKB-UniPathway"/>
</dbReference>
<proteinExistence type="inferred from homology"/>
<evidence type="ECO:0000313" key="9">
    <source>
        <dbReference type="EMBL" id="SMF44559.1"/>
    </source>
</evidence>
<dbReference type="Pfam" id="PF11182">
    <property type="entry name" value="AlgF"/>
    <property type="match status" value="1"/>
</dbReference>
<dbReference type="AlphaFoldDB" id="A0A1X7F2N5"/>
<comment type="pathway">
    <text evidence="2">Glycan biosynthesis; alginate biosynthesis.</text>
</comment>
<dbReference type="GO" id="GO:0042597">
    <property type="term" value="C:periplasmic space"/>
    <property type="evidence" value="ECO:0007669"/>
    <property type="project" value="UniProtKB-SubCell"/>
</dbReference>
<dbReference type="GeneID" id="95549582"/>
<comment type="subcellular location">
    <subcellularLocation>
        <location evidence="1">Periplasm</location>
    </subcellularLocation>
</comment>
<evidence type="ECO:0000256" key="5">
    <source>
        <dbReference type="ARBA" id="ARBA00022729"/>
    </source>
</evidence>
<evidence type="ECO:0000256" key="4">
    <source>
        <dbReference type="ARBA" id="ARBA00013964"/>
    </source>
</evidence>
<keyword evidence="9" id="KW-0808">Transferase</keyword>
<dbReference type="STRING" id="28094.SAMN06295900_10760"/>
<evidence type="ECO:0000256" key="8">
    <source>
        <dbReference type="SAM" id="SignalP"/>
    </source>
</evidence>
<evidence type="ECO:0000256" key="6">
    <source>
        <dbReference type="ARBA" id="ARBA00022764"/>
    </source>
</evidence>
<dbReference type="UniPathway" id="UPA00286"/>
<evidence type="ECO:0000256" key="2">
    <source>
        <dbReference type="ARBA" id="ARBA00005182"/>
    </source>
</evidence>
<organism evidence="9 10">
    <name type="scientific">Trinickia caryophylli</name>
    <name type="common">Paraburkholderia caryophylli</name>
    <dbReference type="NCBI Taxonomy" id="28094"/>
    <lineage>
        <taxon>Bacteria</taxon>
        <taxon>Pseudomonadati</taxon>
        <taxon>Pseudomonadota</taxon>
        <taxon>Betaproteobacteria</taxon>
        <taxon>Burkholderiales</taxon>
        <taxon>Burkholderiaceae</taxon>
        <taxon>Trinickia</taxon>
    </lineage>
</organism>
<dbReference type="RefSeq" id="WP_085228194.1">
    <property type="nucleotide sequence ID" value="NZ_BSQD01000011.1"/>
</dbReference>
<protein>
    <recommendedName>
        <fullName evidence="4">Alginate biosynthesis protein AlgF</fullName>
    </recommendedName>
</protein>
<gene>
    <name evidence="9" type="ORF">SAMN06295900_10760</name>
</gene>
<keyword evidence="6" id="KW-0574">Periplasm</keyword>
<evidence type="ECO:0000256" key="1">
    <source>
        <dbReference type="ARBA" id="ARBA00004418"/>
    </source>
</evidence>
<reference evidence="10" key="1">
    <citation type="submission" date="2017-04" db="EMBL/GenBank/DDBJ databases">
        <authorList>
            <person name="Varghese N."/>
            <person name="Submissions S."/>
        </authorList>
    </citation>
    <scope>NUCLEOTIDE SEQUENCE [LARGE SCALE GENOMIC DNA]</scope>
    <source>
        <strain evidence="10">Ballard 720</strain>
    </source>
</reference>
<keyword evidence="7" id="KW-0016">Alginate biosynthesis</keyword>
<keyword evidence="5 8" id="KW-0732">Signal</keyword>
<dbReference type="Proteomes" id="UP000192911">
    <property type="component" value="Unassembled WGS sequence"/>
</dbReference>
<comment type="similarity">
    <text evidence="3">Belongs to the AlgF family.</text>
</comment>
<accession>A0A1X7F2N5</accession>
<feature type="signal peptide" evidence="8">
    <location>
        <begin position="1"/>
        <end position="31"/>
    </location>
</feature>
<keyword evidence="10" id="KW-1185">Reference proteome</keyword>
<dbReference type="GO" id="GO:0016740">
    <property type="term" value="F:transferase activity"/>
    <property type="evidence" value="ECO:0007669"/>
    <property type="project" value="UniProtKB-KW"/>
</dbReference>
<evidence type="ECO:0000256" key="3">
    <source>
        <dbReference type="ARBA" id="ARBA00010033"/>
    </source>
</evidence>
<dbReference type="OrthoDB" id="6041764at2"/>
<dbReference type="InterPro" id="IPR035422">
    <property type="entry name" value="AlgF"/>
</dbReference>
<name>A0A1X7F2N5_TRICW</name>
<sequence>MIRVLRRRSVVRFVAWAVGIALTASMSAARAEGAFAQLYAARPPAGSSFVRVVNPGDAPLRVRIADGPAQTLAGERMASTYAIVRANLPFSVVLDGKVFKRQVAPDTFTTLVAKREGDHRSLQAIDDTGAAQDALKADLRFYSLVQGCEGRLDVAGAGGPTLFPSVAAYSAAGRGIRPVAAALSASCGASQSATYKLPALQPGDHYSLFLTGSAAAPVLRGQLSEVDPYRQ</sequence>
<feature type="chain" id="PRO_5012417233" description="Alginate biosynthesis protein AlgF" evidence="8">
    <location>
        <begin position="32"/>
        <end position="231"/>
    </location>
</feature>
<evidence type="ECO:0000313" key="10">
    <source>
        <dbReference type="Proteomes" id="UP000192911"/>
    </source>
</evidence>